<feature type="transmembrane region" description="Helical" evidence="1">
    <location>
        <begin position="165"/>
        <end position="186"/>
    </location>
</feature>
<evidence type="ECO:0000313" key="2">
    <source>
        <dbReference type="EMBL" id="CAL7950928.1"/>
    </source>
</evidence>
<comment type="caution">
    <text evidence="2">The sequence shown here is derived from an EMBL/GenBank/DDBJ whole genome shotgun (WGS) entry which is preliminary data.</text>
</comment>
<accession>A0ABP1PGK2</accession>
<proteinExistence type="predicted"/>
<evidence type="ECO:0000256" key="1">
    <source>
        <dbReference type="SAM" id="Phobius"/>
    </source>
</evidence>
<keyword evidence="1" id="KW-0472">Membrane</keyword>
<keyword evidence="3" id="KW-1185">Reference proteome</keyword>
<reference evidence="2 3" key="1">
    <citation type="submission" date="2024-08" db="EMBL/GenBank/DDBJ databases">
        <authorList>
            <person name="Will J Nash"/>
            <person name="Angela Man"/>
            <person name="Seanna McTaggart"/>
            <person name="Kendall Baker"/>
            <person name="Tom Barker"/>
            <person name="Leah Catchpole"/>
            <person name="Alex Durrant"/>
            <person name="Karim Gharbi"/>
            <person name="Naomi Irish"/>
            <person name="Gemy Kaithakottil"/>
            <person name="Debby Ku"/>
            <person name="Aaliyah Providence"/>
            <person name="Felix Shaw"/>
            <person name="David Swarbreck"/>
            <person name="Chris Watkins"/>
            <person name="Ann M. McCartney"/>
            <person name="Giulio Formenti"/>
            <person name="Alice Mouton"/>
            <person name="Noel Vella"/>
            <person name="Bjorn M von Reumont"/>
            <person name="Adriana Vella"/>
            <person name="Wilfried Haerty"/>
        </authorList>
    </citation>
    <scope>NUCLEOTIDE SEQUENCE [LARGE SCALE GENOMIC DNA]</scope>
</reference>
<dbReference type="EMBL" id="CAXAJV020001300">
    <property type="protein sequence ID" value="CAL7950928.1"/>
    <property type="molecule type" value="Genomic_DNA"/>
</dbReference>
<sequence>MSCCKGTEESNLCIDDNNCANHDDTPFCLCRYNGGRFVPTSCNTLCSINNATVNLEPCQCMEEIEWNCYTPPKPSCKWLSNFSELRRRWSNHARQRNCKCCNCKPRINMTNDVMGLVYVNNTIRSASDTCMYTSSNGWKKESTYCSLISYIGSIGYAILVPGPLALVSFILLIFIMIGLSFSLTIYQHYYFSNKCLKNILAKNCR</sequence>
<dbReference type="Proteomes" id="UP001642520">
    <property type="component" value="Unassembled WGS sequence"/>
</dbReference>
<name>A0ABP1PGK2_XYLVO</name>
<feature type="transmembrane region" description="Helical" evidence="1">
    <location>
        <begin position="141"/>
        <end position="159"/>
    </location>
</feature>
<keyword evidence="1" id="KW-0812">Transmembrane</keyword>
<keyword evidence="1" id="KW-1133">Transmembrane helix</keyword>
<evidence type="ECO:0000313" key="3">
    <source>
        <dbReference type="Proteomes" id="UP001642520"/>
    </source>
</evidence>
<gene>
    <name evidence="2" type="ORF">XYLVIOL_LOCUS10268</name>
</gene>
<organism evidence="2 3">
    <name type="scientific">Xylocopa violacea</name>
    <name type="common">Violet carpenter bee</name>
    <name type="synonym">Apis violacea</name>
    <dbReference type="NCBI Taxonomy" id="135666"/>
    <lineage>
        <taxon>Eukaryota</taxon>
        <taxon>Metazoa</taxon>
        <taxon>Ecdysozoa</taxon>
        <taxon>Arthropoda</taxon>
        <taxon>Hexapoda</taxon>
        <taxon>Insecta</taxon>
        <taxon>Pterygota</taxon>
        <taxon>Neoptera</taxon>
        <taxon>Endopterygota</taxon>
        <taxon>Hymenoptera</taxon>
        <taxon>Apocrita</taxon>
        <taxon>Aculeata</taxon>
        <taxon>Apoidea</taxon>
        <taxon>Anthophila</taxon>
        <taxon>Apidae</taxon>
        <taxon>Xylocopa</taxon>
        <taxon>Xylocopa</taxon>
    </lineage>
</organism>
<protein>
    <submittedName>
        <fullName evidence="2">Uncharacterized protein</fullName>
    </submittedName>
</protein>